<organism evidence="1 2">
    <name type="scientific">Gimesia panareensis</name>
    <dbReference type="NCBI Taxonomy" id="2527978"/>
    <lineage>
        <taxon>Bacteria</taxon>
        <taxon>Pseudomonadati</taxon>
        <taxon>Planctomycetota</taxon>
        <taxon>Planctomycetia</taxon>
        <taxon>Planctomycetales</taxon>
        <taxon>Planctomycetaceae</taxon>
        <taxon>Gimesia</taxon>
    </lineage>
</organism>
<dbReference type="AlphaFoldDB" id="A0A517Q5K8"/>
<accession>A0A517Q5K8</accession>
<proteinExistence type="predicted"/>
<reference evidence="1 2" key="1">
    <citation type="submission" date="2019-03" db="EMBL/GenBank/DDBJ databases">
        <title>Deep-cultivation of Planctomycetes and their phenomic and genomic characterization uncovers novel biology.</title>
        <authorList>
            <person name="Wiegand S."/>
            <person name="Jogler M."/>
            <person name="Boedeker C."/>
            <person name="Pinto D."/>
            <person name="Vollmers J."/>
            <person name="Rivas-Marin E."/>
            <person name="Kohn T."/>
            <person name="Peeters S.H."/>
            <person name="Heuer A."/>
            <person name="Rast P."/>
            <person name="Oberbeckmann S."/>
            <person name="Bunk B."/>
            <person name="Jeske O."/>
            <person name="Meyerdierks A."/>
            <person name="Storesund J.E."/>
            <person name="Kallscheuer N."/>
            <person name="Luecker S."/>
            <person name="Lage O.M."/>
            <person name="Pohl T."/>
            <person name="Merkel B.J."/>
            <person name="Hornburger P."/>
            <person name="Mueller R.-W."/>
            <person name="Bruemmer F."/>
            <person name="Labrenz M."/>
            <person name="Spormann A.M."/>
            <person name="Op den Camp H."/>
            <person name="Overmann J."/>
            <person name="Amann R."/>
            <person name="Jetten M.S.M."/>
            <person name="Mascher T."/>
            <person name="Medema M.H."/>
            <person name="Devos D.P."/>
            <person name="Kaster A.-K."/>
            <person name="Ovreas L."/>
            <person name="Rohde M."/>
            <person name="Galperin M.Y."/>
            <person name="Jogler C."/>
        </authorList>
    </citation>
    <scope>NUCLEOTIDE SEQUENCE [LARGE SCALE GENOMIC DNA]</scope>
    <source>
        <strain evidence="1 2">Enr10</strain>
    </source>
</reference>
<dbReference type="Proteomes" id="UP000315647">
    <property type="component" value="Chromosome"/>
</dbReference>
<protein>
    <submittedName>
        <fullName evidence="1">Uncharacterized protein</fullName>
    </submittedName>
</protein>
<sequence length="105" mass="12067">MTEKIGIILDIKSGSRKDALALIRKFSYESIESLSDKISKGEPVFVREICKGKFNSGIKEFMDVVDALDKSQIGYRLTRNGEVEERNYFDTLQKNLRNIELGDFR</sequence>
<evidence type="ECO:0000313" key="2">
    <source>
        <dbReference type="Proteomes" id="UP000315647"/>
    </source>
</evidence>
<name>A0A517Q5K8_9PLAN</name>
<keyword evidence="2" id="KW-1185">Reference proteome</keyword>
<evidence type="ECO:0000313" key="1">
    <source>
        <dbReference type="EMBL" id="QDT26910.1"/>
    </source>
</evidence>
<gene>
    <name evidence="1" type="ORF">Enr10x_22220</name>
</gene>
<dbReference type="RefSeq" id="WP_145449031.1">
    <property type="nucleotide sequence ID" value="NZ_CP037421.1"/>
</dbReference>
<dbReference type="EMBL" id="CP037421">
    <property type="protein sequence ID" value="QDT26910.1"/>
    <property type="molecule type" value="Genomic_DNA"/>
</dbReference>